<keyword evidence="1" id="KW-1133">Transmembrane helix</keyword>
<keyword evidence="3" id="KW-1185">Reference proteome</keyword>
<dbReference type="RefSeq" id="WP_236343163.1">
    <property type="nucleotide sequence ID" value="NZ_CAKMMF010000014.1"/>
</dbReference>
<proteinExistence type="predicted"/>
<dbReference type="Proteomes" id="UP000838686">
    <property type="component" value="Unassembled WGS sequence"/>
</dbReference>
<name>A0ABM9CC39_9BACL</name>
<dbReference type="EMBL" id="CAKMMF010000014">
    <property type="protein sequence ID" value="CAH1208230.1"/>
    <property type="molecule type" value="Genomic_DNA"/>
</dbReference>
<comment type="caution">
    <text evidence="2">The sequence shown here is derived from an EMBL/GenBank/DDBJ whole genome shotgun (WGS) entry which is preliminary data.</text>
</comment>
<gene>
    <name evidence="2" type="ORF">PAECIP111893_02863</name>
</gene>
<evidence type="ECO:0000256" key="1">
    <source>
        <dbReference type="SAM" id="Phobius"/>
    </source>
</evidence>
<feature type="transmembrane region" description="Helical" evidence="1">
    <location>
        <begin position="20"/>
        <end position="38"/>
    </location>
</feature>
<keyword evidence="1" id="KW-0472">Membrane</keyword>
<evidence type="ECO:0000313" key="3">
    <source>
        <dbReference type="Proteomes" id="UP000838686"/>
    </source>
</evidence>
<accession>A0ABM9CC39</accession>
<keyword evidence="1" id="KW-0812">Transmembrane</keyword>
<reference evidence="2" key="1">
    <citation type="submission" date="2022-01" db="EMBL/GenBank/DDBJ databases">
        <authorList>
            <person name="Criscuolo A."/>
        </authorList>
    </citation>
    <scope>NUCLEOTIDE SEQUENCE</scope>
    <source>
        <strain evidence="2">CIP111893</strain>
    </source>
</reference>
<sequence length="50" mass="5652">MKLSNDYYSSFMNVISKHPFLYGIISIIASIVLFLLCVKAGKNIGDVLWK</sequence>
<evidence type="ECO:0000313" key="2">
    <source>
        <dbReference type="EMBL" id="CAH1208230.1"/>
    </source>
</evidence>
<organism evidence="2 3">
    <name type="scientific">Paenibacillus plantiphilus</name>
    <dbReference type="NCBI Taxonomy" id="2905650"/>
    <lineage>
        <taxon>Bacteria</taxon>
        <taxon>Bacillati</taxon>
        <taxon>Bacillota</taxon>
        <taxon>Bacilli</taxon>
        <taxon>Bacillales</taxon>
        <taxon>Paenibacillaceae</taxon>
        <taxon>Paenibacillus</taxon>
    </lineage>
</organism>
<protein>
    <submittedName>
        <fullName evidence="2">Uncharacterized protein</fullName>
    </submittedName>
</protein>